<evidence type="ECO:0000256" key="4">
    <source>
        <dbReference type="ARBA" id="ARBA00022490"/>
    </source>
</evidence>
<dbReference type="GO" id="GO:0005737">
    <property type="term" value="C:cytoplasm"/>
    <property type="evidence" value="ECO:0007669"/>
    <property type="project" value="UniProtKB-SubCell"/>
</dbReference>
<dbReference type="Pfam" id="PF02631">
    <property type="entry name" value="RecX_HTH2"/>
    <property type="match status" value="1"/>
</dbReference>
<dbReference type="RefSeq" id="WP_132937699.1">
    <property type="nucleotide sequence ID" value="NZ_CP119676.1"/>
</dbReference>
<gene>
    <name evidence="5" type="primary">recX</name>
    <name evidence="7" type="ORF">EDD55_101306</name>
</gene>
<evidence type="ECO:0000256" key="2">
    <source>
        <dbReference type="ARBA" id="ARBA00009695"/>
    </source>
</evidence>
<dbReference type="Proteomes" id="UP000295304">
    <property type="component" value="Unassembled WGS sequence"/>
</dbReference>
<evidence type="ECO:0000256" key="1">
    <source>
        <dbReference type="ARBA" id="ARBA00004496"/>
    </source>
</evidence>
<evidence type="ECO:0000313" key="8">
    <source>
        <dbReference type="Proteomes" id="UP000295304"/>
    </source>
</evidence>
<sequence>MKREKSKKSAVKNTAASRVREVTPRYLENAALYYLERFASSAANLRAVLMRKVVKSAYHHGADPKEGETWVDALIARFVASGLLDDRAYAEARVASLRRQGNSARAIRAKLLQKGVDGELIEEALKKHGAGEELSAQDEEFEAALRFARRRRLGSFAPAATRAVRRDKDMAALARAGFSYDTARRIIDAVPEDPEA</sequence>
<comment type="subcellular location">
    <subcellularLocation>
        <location evidence="1 5">Cytoplasm</location>
    </subcellularLocation>
</comment>
<organism evidence="7 8">
    <name type="scientific">Varunaivibrio sulfuroxidans</name>
    <dbReference type="NCBI Taxonomy" id="1773489"/>
    <lineage>
        <taxon>Bacteria</taxon>
        <taxon>Pseudomonadati</taxon>
        <taxon>Pseudomonadota</taxon>
        <taxon>Alphaproteobacteria</taxon>
        <taxon>Rhodospirillales</taxon>
        <taxon>Magnetovibrionaceae</taxon>
        <taxon>Varunaivibrio</taxon>
    </lineage>
</organism>
<dbReference type="OrthoDB" id="5507982at2"/>
<evidence type="ECO:0000259" key="6">
    <source>
        <dbReference type="Pfam" id="PF02631"/>
    </source>
</evidence>
<dbReference type="InterPro" id="IPR036388">
    <property type="entry name" value="WH-like_DNA-bd_sf"/>
</dbReference>
<dbReference type="GO" id="GO:0006282">
    <property type="term" value="P:regulation of DNA repair"/>
    <property type="evidence" value="ECO:0007669"/>
    <property type="project" value="UniProtKB-UniRule"/>
</dbReference>
<reference evidence="7 8" key="1">
    <citation type="submission" date="2019-03" db="EMBL/GenBank/DDBJ databases">
        <title>Genomic Encyclopedia of Type Strains, Phase IV (KMG-IV): sequencing the most valuable type-strain genomes for metagenomic binning, comparative biology and taxonomic classification.</title>
        <authorList>
            <person name="Goeker M."/>
        </authorList>
    </citation>
    <scope>NUCLEOTIDE SEQUENCE [LARGE SCALE GENOMIC DNA]</scope>
    <source>
        <strain evidence="7 8">DSM 101688</strain>
    </source>
</reference>
<dbReference type="PANTHER" id="PTHR33602:SF1">
    <property type="entry name" value="REGULATORY PROTEIN RECX FAMILY PROTEIN"/>
    <property type="match status" value="1"/>
</dbReference>
<dbReference type="PANTHER" id="PTHR33602">
    <property type="entry name" value="REGULATORY PROTEIN RECX FAMILY PROTEIN"/>
    <property type="match status" value="1"/>
</dbReference>
<proteinExistence type="inferred from homology"/>
<feature type="domain" description="RecX second three-helical" evidence="6">
    <location>
        <begin position="85"/>
        <end position="125"/>
    </location>
</feature>
<dbReference type="InterPro" id="IPR053924">
    <property type="entry name" value="RecX_HTH_2nd"/>
</dbReference>
<evidence type="ECO:0000256" key="5">
    <source>
        <dbReference type="HAMAP-Rule" id="MF_01114"/>
    </source>
</evidence>
<comment type="similarity">
    <text evidence="2 5">Belongs to the RecX family.</text>
</comment>
<evidence type="ECO:0000256" key="3">
    <source>
        <dbReference type="ARBA" id="ARBA00018111"/>
    </source>
</evidence>
<keyword evidence="4 5" id="KW-0963">Cytoplasm</keyword>
<evidence type="ECO:0000313" key="7">
    <source>
        <dbReference type="EMBL" id="TCS64974.1"/>
    </source>
</evidence>
<comment type="caution">
    <text evidence="7">The sequence shown here is derived from an EMBL/GenBank/DDBJ whole genome shotgun (WGS) entry which is preliminary data.</text>
</comment>
<accession>A0A4R3JGC0</accession>
<keyword evidence="8" id="KW-1185">Reference proteome</keyword>
<protein>
    <recommendedName>
        <fullName evidence="3 5">Regulatory protein RecX</fullName>
    </recommendedName>
</protein>
<dbReference type="AlphaFoldDB" id="A0A4R3JGC0"/>
<dbReference type="InterPro" id="IPR003783">
    <property type="entry name" value="Regulatory_RecX"/>
</dbReference>
<comment type="function">
    <text evidence="5">Modulates RecA activity.</text>
</comment>
<name>A0A4R3JGC0_9PROT</name>
<dbReference type="HAMAP" id="MF_01114">
    <property type="entry name" value="RecX"/>
    <property type="match status" value="1"/>
</dbReference>
<dbReference type="EMBL" id="SLZW01000001">
    <property type="protein sequence ID" value="TCS64974.1"/>
    <property type="molecule type" value="Genomic_DNA"/>
</dbReference>
<dbReference type="Gene3D" id="1.10.10.10">
    <property type="entry name" value="Winged helix-like DNA-binding domain superfamily/Winged helix DNA-binding domain"/>
    <property type="match status" value="1"/>
</dbReference>